<accession>A0AAE0ERA2</accession>
<feature type="repeat" description="ANK" evidence="3">
    <location>
        <begin position="511"/>
        <end position="543"/>
    </location>
</feature>
<evidence type="ECO:0000256" key="3">
    <source>
        <dbReference type="PROSITE-ProRule" id="PRU00023"/>
    </source>
</evidence>
<comment type="caution">
    <text evidence="4">The sequence shown here is derived from an EMBL/GenBank/DDBJ whole genome shotgun (WGS) entry which is preliminary data.</text>
</comment>
<feature type="repeat" description="ANK" evidence="3">
    <location>
        <begin position="82"/>
        <end position="114"/>
    </location>
</feature>
<reference evidence="4 5" key="1">
    <citation type="journal article" date="2015" name="Genome Biol. Evol.">
        <title>Comparative Genomics of a Bacterivorous Green Alga Reveals Evolutionary Causalities and Consequences of Phago-Mixotrophic Mode of Nutrition.</title>
        <authorList>
            <person name="Burns J.A."/>
            <person name="Paasch A."/>
            <person name="Narechania A."/>
            <person name="Kim E."/>
        </authorList>
    </citation>
    <scope>NUCLEOTIDE SEQUENCE [LARGE SCALE GENOMIC DNA]</scope>
    <source>
        <strain evidence="4 5">PLY_AMNH</strain>
    </source>
</reference>
<gene>
    <name evidence="4" type="ORF">CYMTET_52248</name>
</gene>
<dbReference type="InterPro" id="IPR036770">
    <property type="entry name" value="Ankyrin_rpt-contain_sf"/>
</dbReference>
<dbReference type="PANTHER" id="PTHR24198:SF165">
    <property type="entry name" value="ANKYRIN REPEAT-CONTAINING PROTEIN-RELATED"/>
    <property type="match status" value="1"/>
</dbReference>
<organism evidence="4 5">
    <name type="scientific">Cymbomonas tetramitiformis</name>
    <dbReference type="NCBI Taxonomy" id="36881"/>
    <lineage>
        <taxon>Eukaryota</taxon>
        <taxon>Viridiplantae</taxon>
        <taxon>Chlorophyta</taxon>
        <taxon>Pyramimonadophyceae</taxon>
        <taxon>Pyramimonadales</taxon>
        <taxon>Pyramimonadaceae</taxon>
        <taxon>Cymbomonas</taxon>
    </lineage>
</organism>
<dbReference type="EMBL" id="LGRX02034485">
    <property type="protein sequence ID" value="KAK3237696.1"/>
    <property type="molecule type" value="Genomic_DNA"/>
</dbReference>
<name>A0AAE0ERA2_9CHLO</name>
<dbReference type="PRINTS" id="PR01415">
    <property type="entry name" value="ANKYRIN"/>
</dbReference>
<dbReference type="SMART" id="SM00248">
    <property type="entry name" value="ANK"/>
    <property type="match status" value="16"/>
</dbReference>
<dbReference type="Pfam" id="PF13606">
    <property type="entry name" value="Ank_3"/>
    <property type="match status" value="1"/>
</dbReference>
<feature type="repeat" description="ANK" evidence="3">
    <location>
        <begin position="258"/>
        <end position="290"/>
    </location>
</feature>
<dbReference type="PANTHER" id="PTHR24198">
    <property type="entry name" value="ANKYRIN REPEAT AND PROTEIN KINASE DOMAIN-CONTAINING PROTEIN"/>
    <property type="match status" value="1"/>
</dbReference>
<dbReference type="Pfam" id="PF00023">
    <property type="entry name" value="Ank"/>
    <property type="match status" value="2"/>
</dbReference>
<feature type="repeat" description="ANK" evidence="3">
    <location>
        <begin position="329"/>
        <end position="361"/>
    </location>
</feature>
<protein>
    <submittedName>
        <fullName evidence="4">Uncharacterized protein</fullName>
    </submittedName>
</protein>
<dbReference type="SUPFAM" id="SSF48403">
    <property type="entry name" value="Ankyrin repeat"/>
    <property type="match status" value="2"/>
</dbReference>
<evidence type="ECO:0000313" key="4">
    <source>
        <dbReference type="EMBL" id="KAK3237696.1"/>
    </source>
</evidence>
<feature type="repeat" description="ANK" evidence="3">
    <location>
        <begin position="191"/>
        <end position="223"/>
    </location>
</feature>
<dbReference type="AlphaFoldDB" id="A0AAE0ERA2"/>
<evidence type="ECO:0000256" key="2">
    <source>
        <dbReference type="ARBA" id="ARBA00023043"/>
    </source>
</evidence>
<dbReference type="InterPro" id="IPR002110">
    <property type="entry name" value="Ankyrin_rpt"/>
</dbReference>
<dbReference type="PROSITE" id="PS50297">
    <property type="entry name" value="ANK_REP_REGION"/>
    <property type="match status" value="11"/>
</dbReference>
<dbReference type="PROSITE" id="PS50088">
    <property type="entry name" value="ANK_REPEAT"/>
    <property type="match status" value="11"/>
</dbReference>
<dbReference type="Gene3D" id="1.25.40.20">
    <property type="entry name" value="Ankyrin repeat-containing domain"/>
    <property type="match status" value="8"/>
</dbReference>
<dbReference type="Pfam" id="PF12796">
    <property type="entry name" value="Ank_2"/>
    <property type="match status" value="5"/>
</dbReference>
<sequence>MADTPSTEVMNPWEQSTQLHDAASAGDLAAVQSLIARGANVNTLNMHERTPLFLAAVGRHVEVVNTLLSCGLVNDVSPRDECGSTPLQWAVRIGAVEVVSALLKAGADVGDATDENNWTALHEASQQDLVDMAALLMAHGALVTEQGTCVREDGCQDGRTPMHIAIFCNHHAVLRVLARGNGARLQMHDCDHPAPLHMAIKYDHAASTEALIEAGADLEGRNLDKGMTALHLAASYGHTTTMEILLRAGADVTAVDRYGETPLHSAARNGHAAVSEILLRAGADMTAEDNYGKTPLHSAAGNGHAAVLEFLLRAGADVNSQMNGWRSHNTGTPLHWAAGNGHIAAIEILLQAGADMAAADKHGNTPLHWAAEEGHIAASEALFKAGFSLDIETPMMSKKYDRNTLLHFAAEHGYLATLVQFVQAGADVDAPDPGGDTPLCYAAFHGQTAFVEALLQVRCTGGLRQRHFRKQIKRAHEGHGTPLHWAALNGNVDTVKALLQAGVAPNAKNVRGDTSLHWAAYTGETATVQALLQAGADADAQDVKGITPLCRSLRMHHTATAEALVKAGAKRHHVDEDTHFDDPLLFHDQWRQSSSWLRILGRLRLLYTMTAKQAAKANGVSVPRLKRRLRVHAWPMRKIRSVWAVKTALMAMNSDMLIAADPKVS</sequence>
<feature type="repeat" description="ANK" evidence="3">
    <location>
        <begin position="478"/>
        <end position="510"/>
    </location>
</feature>
<dbReference type="Proteomes" id="UP001190700">
    <property type="component" value="Unassembled WGS sequence"/>
</dbReference>
<feature type="repeat" description="ANK" evidence="3">
    <location>
        <begin position="401"/>
        <end position="433"/>
    </location>
</feature>
<feature type="repeat" description="ANK" evidence="3">
    <location>
        <begin position="362"/>
        <end position="394"/>
    </location>
</feature>
<feature type="repeat" description="ANK" evidence="3">
    <location>
        <begin position="291"/>
        <end position="323"/>
    </location>
</feature>
<keyword evidence="5" id="KW-1185">Reference proteome</keyword>
<keyword evidence="2 3" id="KW-0040">ANK repeat</keyword>
<proteinExistence type="predicted"/>
<feature type="repeat" description="ANK" evidence="3">
    <location>
        <begin position="14"/>
        <end position="46"/>
    </location>
</feature>
<feature type="repeat" description="ANK" evidence="3">
    <location>
        <begin position="225"/>
        <end position="257"/>
    </location>
</feature>
<keyword evidence="1" id="KW-0677">Repeat</keyword>
<evidence type="ECO:0000256" key="1">
    <source>
        <dbReference type="ARBA" id="ARBA00022737"/>
    </source>
</evidence>
<evidence type="ECO:0000313" key="5">
    <source>
        <dbReference type="Proteomes" id="UP001190700"/>
    </source>
</evidence>